<name>A0ABP9UN05_9BACT</name>
<reference evidence="2 3" key="1">
    <citation type="submission" date="2024-02" db="EMBL/GenBank/DDBJ databases">
        <title>Haloferula sargassicola NBRC 104335.</title>
        <authorList>
            <person name="Ichikawa N."/>
            <person name="Katano-Makiyama Y."/>
            <person name="Hidaka K."/>
        </authorList>
    </citation>
    <scope>NUCLEOTIDE SEQUENCE [LARGE SCALE GENOMIC DNA]</scope>
    <source>
        <strain evidence="2 3">NBRC 104335</strain>
    </source>
</reference>
<keyword evidence="3" id="KW-1185">Reference proteome</keyword>
<dbReference type="Pfam" id="PF03372">
    <property type="entry name" value="Exo_endo_phos"/>
    <property type="match status" value="1"/>
</dbReference>
<dbReference type="EMBL" id="BAABRI010000011">
    <property type="protein sequence ID" value="GAA5482960.1"/>
    <property type="molecule type" value="Genomic_DNA"/>
</dbReference>
<proteinExistence type="predicted"/>
<dbReference type="PANTHER" id="PTHR14859:SF15">
    <property type="entry name" value="ENDONUCLEASE_EXONUCLEASE_PHOSPHATASE DOMAIN-CONTAINING PROTEIN"/>
    <property type="match status" value="1"/>
</dbReference>
<evidence type="ECO:0000313" key="2">
    <source>
        <dbReference type="EMBL" id="GAA5482960.1"/>
    </source>
</evidence>
<dbReference type="RefSeq" id="WP_353567086.1">
    <property type="nucleotide sequence ID" value="NZ_BAABRI010000011.1"/>
</dbReference>
<dbReference type="SUPFAM" id="SSF53649">
    <property type="entry name" value="Alkaline phosphatase-like"/>
    <property type="match status" value="1"/>
</dbReference>
<dbReference type="InterPro" id="IPR051916">
    <property type="entry name" value="GPI-anchor_lipid_remodeler"/>
</dbReference>
<dbReference type="SUPFAM" id="SSF56219">
    <property type="entry name" value="DNase I-like"/>
    <property type="match status" value="1"/>
</dbReference>
<dbReference type="InterPro" id="IPR017850">
    <property type="entry name" value="Alkaline_phosphatase_core_sf"/>
</dbReference>
<dbReference type="InterPro" id="IPR005135">
    <property type="entry name" value="Endo/exonuclease/phosphatase"/>
</dbReference>
<comment type="caution">
    <text evidence="2">The sequence shown here is derived from an EMBL/GenBank/DDBJ whole genome shotgun (WGS) entry which is preliminary data.</text>
</comment>
<protein>
    <recommendedName>
        <fullName evidence="1">Endonuclease/exonuclease/phosphatase domain-containing protein</fullName>
    </recommendedName>
</protein>
<evidence type="ECO:0000259" key="1">
    <source>
        <dbReference type="Pfam" id="PF03372"/>
    </source>
</evidence>
<feature type="domain" description="Endonuclease/exonuclease/phosphatase" evidence="1">
    <location>
        <begin position="560"/>
        <end position="790"/>
    </location>
</feature>
<dbReference type="Gene3D" id="3.60.10.10">
    <property type="entry name" value="Endonuclease/exonuclease/phosphatase"/>
    <property type="match status" value="1"/>
</dbReference>
<dbReference type="InterPro" id="IPR002591">
    <property type="entry name" value="Phosphodiest/P_Trfase"/>
</dbReference>
<gene>
    <name evidence="2" type="ORF">Hsar01_02186</name>
</gene>
<dbReference type="PANTHER" id="PTHR14859">
    <property type="entry name" value="CALCOFLUOR WHITE HYPERSENSITIVE PROTEIN PRECURSOR"/>
    <property type="match status" value="1"/>
</dbReference>
<sequence>MISRVHVRLRWLRRKLSRTHLAARFLGVTPPPGDSEQGGLILIQLDGLSREQFDHALRSRKLPFLSRMIRKGHFKAEDFYSGIPSTTPAVQAELFYHRRTAVPAFQFLHRETRQIFKMYEAESSRIMEEKIAAESPEPLLRGAHSYSNIYLAGATESRYCAQDLSVDTLIQRLHPLKTVILCLAHIVRLIRMLGLALLEVGFALFDLVKGLYEKRDFWKELSFVPARITICILVREAIRFRALLDLERGVRVIHANFLGYDEQAHRRGPTSMFAHWTLKGIDRAIRDIQRAAVRSPYREYEMIVYSDHGQEETEPYERRFQRPVEEAIAEVFASGPAAGHALWSSRTAAPLGGTLGRWLSLLKLETPATQKADADQIVLTAMGPLGHLYLPHPLDETAIRRYARELVAKAGIPLVLLPARGGEAAAFNARGGWVLPRDFEEVVGPHHRFASEVAEDLVALAGHPDAGDFILSAWSPTGKPLTFPLENGAHAGPGYQETRGFVLLPERIDRWHHERDPENDRPIRGATLHRIVRHFLDEDPVLAGTMRTGEASAPATLRVATYNVHSCVGLDGRVRPDRIARIINSLAPDLIGLQEIDVHRPRSGGLDQAHEIARRLDMEHVFHSMLEEHDERYGIAILSRHPFELVKKGLLTPPSKRPWREARGAIWIKVRVPDFPQPIHFVVTHFGLGRDERKRQAEILLGPEWLGGIPADEPVILGGDFNSGRRSVVWQRLAGSLAEAQAQFAGQRPRSTFPSMKPLVGLDHVFLSPHFRVREVLVPDSPMTVRASDHLPLLVELTPPTDKA</sequence>
<evidence type="ECO:0000313" key="3">
    <source>
        <dbReference type="Proteomes" id="UP001476282"/>
    </source>
</evidence>
<dbReference type="Proteomes" id="UP001476282">
    <property type="component" value="Unassembled WGS sequence"/>
</dbReference>
<organism evidence="2 3">
    <name type="scientific">Haloferula sargassicola</name>
    <dbReference type="NCBI Taxonomy" id="490096"/>
    <lineage>
        <taxon>Bacteria</taxon>
        <taxon>Pseudomonadati</taxon>
        <taxon>Verrucomicrobiota</taxon>
        <taxon>Verrucomicrobiia</taxon>
        <taxon>Verrucomicrobiales</taxon>
        <taxon>Verrucomicrobiaceae</taxon>
        <taxon>Haloferula</taxon>
    </lineage>
</organism>
<accession>A0ABP9UN05</accession>
<dbReference type="InterPro" id="IPR036691">
    <property type="entry name" value="Endo/exonu/phosph_ase_sf"/>
</dbReference>
<dbReference type="Gene3D" id="3.40.720.10">
    <property type="entry name" value="Alkaline Phosphatase, subunit A"/>
    <property type="match status" value="2"/>
</dbReference>
<dbReference type="Pfam" id="PF01663">
    <property type="entry name" value="Phosphodiest"/>
    <property type="match status" value="1"/>
</dbReference>